<sequence>MTDARGSGGSEDGSAATEFVLVMLVLLPLFLGIFQLGLFLHVRNTLTACAHEGARQAANYNGTLGEGRAVAEDCISDSLSPGMAGGTTTGTGSAGGQLLMVVSVRATMPAIGFWGPRFQFVVSGHAVKEPTPA</sequence>
<evidence type="ECO:0000259" key="2">
    <source>
        <dbReference type="Pfam" id="PF07811"/>
    </source>
</evidence>
<evidence type="ECO:0000256" key="1">
    <source>
        <dbReference type="SAM" id="Phobius"/>
    </source>
</evidence>
<comment type="caution">
    <text evidence="3">The sequence shown here is derived from an EMBL/GenBank/DDBJ whole genome shotgun (WGS) entry which is preliminary data.</text>
</comment>
<feature type="domain" description="TadE-like" evidence="2">
    <location>
        <begin position="13"/>
        <end position="55"/>
    </location>
</feature>
<dbReference type="RefSeq" id="WP_205117973.1">
    <property type="nucleotide sequence ID" value="NZ_JAFBCM010000001.1"/>
</dbReference>
<name>A0ABV7YMU6_9ACTN</name>
<evidence type="ECO:0000313" key="3">
    <source>
        <dbReference type="EMBL" id="MFC3766357.1"/>
    </source>
</evidence>
<protein>
    <submittedName>
        <fullName evidence="3">TadE/TadG family type IV pilus assembly protein</fullName>
    </submittedName>
</protein>
<organism evidence="3 4">
    <name type="scientific">Tenggerimyces flavus</name>
    <dbReference type="NCBI Taxonomy" id="1708749"/>
    <lineage>
        <taxon>Bacteria</taxon>
        <taxon>Bacillati</taxon>
        <taxon>Actinomycetota</taxon>
        <taxon>Actinomycetes</taxon>
        <taxon>Propionibacteriales</taxon>
        <taxon>Nocardioidaceae</taxon>
        <taxon>Tenggerimyces</taxon>
    </lineage>
</organism>
<keyword evidence="1" id="KW-0472">Membrane</keyword>
<dbReference type="Proteomes" id="UP001595699">
    <property type="component" value="Unassembled WGS sequence"/>
</dbReference>
<dbReference type="InterPro" id="IPR012495">
    <property type="entry name" value="TadE-like_dom"/>
</dbReference>
<dbReference type="Pfam" id="PF07811">
    <property type="entry name" value="TadE"/>
    <property type="match status" value="1"/>
</dbReference>
<gene>
    <name evidence="3" type="ORF">ACFOUW_36395</name>
</gene>
<evidence type="ECO:0000313" key="4">
    <source>
        <dbReference type="Proteomes" id="UP001595699"/>
    </source>
</evidence>
<keyword evidence="4" id="KW-1185">Reference proteome</keyword>
<keyword evidence="1" id="KW-0812">Transmembrane</keyword>
<reference evidence="4" key="1">
    <citation type="journal article" date="2019" name="Int. J. Syst. Evol. Microbiol.">
        <title>The Global Catalogue of Microorganisms (GCM) 10K type strain sequencing project: providing services to taxonomists for standard genome sequencing and annotation.</title>
        <authorList>
            <consortium name="The Broad Institute Genomics Platform"/>
            <consortium name="The Broad Institute Genome Sequencing Center for Infectious Disease"/>
            <person name="Wu L."/>
            <person name="Ma J."/>
        </authorList>
    </citation>
    <scope>NUCLEOTIDE SEQUENCE [LARGE SCALE GENOMIC DNA]</scope>
    <source>
        <strain evidence="4">CGMCC 4.7241</strain>
    </source>
</reference>
<feature type="transmembrane region" description="Helical" evidence="1">
    <location>
        <begin position="20"/>
        <end position="40"/>
    </location>
</feature>
<dbReference type="EMBL" id="JBHRZH010000051">
    <property type="protein sequence ID" value="MFC3766357.1"/>
    <property type="molecule type" value="Genomic_DNA"/>
</dbReference>
<accession>A0ABV7YMU6</accession>
<proteinExistence type="predicted"/>
<keyword evidence="1" id="KW-1133">Transmembrane helix</keyword>